<evidence type="ECO:0000313" key="2">
    <source>
        <dbReference type="EMBL" id="MBB1089302.1"/>
    </source>
</evidence>
<organism evidence="2 3">
    <name type="scientific">Marilutibacter penaei</name>
    <dbReference type="NCBI Taxonomy" id="2759900"/>
    <lineage>
        <taxon>Bacteria</taxon>
        <taxon>Pseudomonadati</taxon>
        <taxon>Pseudomonadota</taxon>
        <taxon>Gammaproteobacteria</taxon>
        <taxon>Lysobacterales</taxon>
        <taxon>Lysobacteraceae</taxon>
        <taxon>Marilutibacter</taxon>
    </lineage>
</organism>
<evidence type="ECO:0000313" key="3">
    <source>
        <dbReference type="Proteomes" id="UP000552587"/>
    </source>
</evidence>
<sequence length="165" mass="17219">MPTALRVLVLALALGALAPAWAAGPPSRELGEAWVPVDPQRLDDIRGGFQLPGGPLISFGIERLVHVNGHLVAHVSVQIPDLVRITPEQALALAEFQRGTVVQIGDGNVVMPGSGAGGLVIQNTRDNQAISGLTRLNVSVDTLGLYKSINLNDTLSGAMIGALRP</sequence>
<feature type="chain" id="PRO_5031273388" evidence="1">
    <location>
        <begin position="23"/>
        <end position="165"/>
    </location>
</feature>
<keyword evidence="1" id="KW-0732">Signal</keyword>
<gene>
    <name evidence="2" type="ORF">H4F99_12515</name>
</gene>
<name>A0A7W3U5J9_9GAMM</name>
<evidence type="ECO:0000256" key="1">
    <source>
        <dbReference type="SAM" id="SignalP"/>
    </source>
</evidence>
<proteinExistence type="predicted"/>
<reference evidence="2 3" key="1">
    <citation type="submission" date="2020-07" db="EMBL/GenBank/DDBJ databases">
        <authorList>
            <person name="Xu S."/>
            <person name="Li A."/>
        </authorList>
    </citation>
    <scope>NUCLEOTIDE SEQUENCE [LARGE SCALE GENOMIC DNA]</scope>
    <source>
        <strain evidence="2 3">SG-8</strain>
    </source>
</reference>
<accession>A0A7W3U5J9</accession>
<dbReference type="RefSeq" id="WP_182670068.1">
    <property type="nucleotide sequence ID" value="NZ_JACHTE010000008.1"/>
</dbReference>
<comment type="caution">
    <text evidence="2">The sequence shown here is derived from an EMBL/GenBank/DDBJ whole genome shotgun (WGS) entry which is preliminary data.</text>
</comment>
<dbReference type="AlphaFoldDB" id="A0A7W3U5J9"/>
<dbReference type="EMBL" id="JACHTE010000008">
    <property type="protein sequence ID" value="MBB1089302.1"/>
    <property type="molecule type" value="Genomic_DNA"/>
</dbReference>
<keyword evidence="3" id="KW-1185">Reference proteome</keyword>
<dbReference type="Proteomes" id="UP000552587">
    <property type="component" value="Unassembled WGS sequence"/>
</dbReference>
<protein>
    <submittedName>
        <fullName evidence="2">Uncharacterized protein</fullName>
    </submittedName>
</protein>
<feature type="signal peptide" evidence="1">
    <location>
        <begin position="1"/>
        <end position="22"/>
    </location>
</feature>